<organism evidence="1 2">
    <name type="scientific">Desulfoprunum benzoelyticum</name>
    <dbReference type="NCBI Taxonomy" id="1506996"/>
    <lineage>
        <taxon>Bacteria</taxon>
        <taxon>Pseudomonadati</taxon>
        <taxon>Thermodesulfobacteriota</taxon>
        <taxon>Desulfobulbia</taxon>
        <taxon>Desulfobulbales</taxon>
        <taxon>Desulfobulbaceae</taxon>
        <taxon>Desulfoprunum</taxon>
    </lineage>
</organism>
<protein>
    <submittedName>
        <fullName evidence="1">Putative HicB family RNase H-like nuclease</fullName>
    </submittedName>
</protein>
<dbReference type="SUPFAM" id="SSF47598">
    <property type="entry name" value="Ribbon-helix-helix"/>
    <property type="match status" value="1"/>
</dbReference>
<dbReference type="Pfam" id="PF05534">
    <property type="entry name" value="HicB"/>
    <property type="match status" value="1"/>
</dbReference>
<sequence>MMLDAEAYTISIRKEVHDGESYYVGRVAEFPNISSFEGSFEEARATVVDAIQTLKRIADEAGEAFPAPLPIPSDEFSGRVTLRLPKSLHAKVARNAIQEETSLNQYLVTAIASYVGETDGVAKVVAEASKRIAGVMHYVVYNAFEPSRSWLKAGEIMKSEATRTTYHHAHKSWAIVHAEPQIQYAGASK</sequence>
<dbReference type="RefSeq" id="WP_183350436.1">
    <property type="nucleotide sequence ID" value="NZ_JACHEO010000008.1"/>
</dbReference>
<dbReference type="GO" id="GO:0006355">
    <property type="term" value="P:regulation of DNA-templated transcription"/>
    <property type="evidence" value="ECO:0007669"/>
    <property type="project" value="InterPro"/>
</dbReference>
<gene>
    <name evidence="1" type="ORF">HNQ81_001798</name>
</gene>
<dbReference type="SUPFAM" id="SSF143100">
    <property type="entry name" value="TTHA1013/TTHA0281-like"/>
    <property type="match status" value="1"/>
</dbReference>
<evidence type="ECO:0000313" key="2">
    <source>
        <dbReference type="Proteomes" id="UP000539642"/>
    </source>
</evidence>
<evidence type="ECO:0000313" key="1">
    <source>
        <dbReference type="EMBL" id="MBB5348067.1"/>
    </source>
</evidence>
<reference evidence="1 2" key="1">
    <citation type="submission" date="2020-08" db="EMBL/GenBank/DDBJ databases">
        <title>Genomic Encyclopedia of Type Strains, Phase IV (KMG-IV): sequencing the most valuable type-strain genomes for metagenomic binning, comparative biology and taxonomic classification.</title>
        <authorList>
            <person name="Goeker M."/>
        </authorList>
    </citation>
    <scope>NUCLEOTIDE SEQUENCE [LARGE SCALE GENOMIC DNA]</scope>
    <source>
        <strain evidence="1 2">DSM 28570</strain>
    </source>
</reference>
<keyword evidence="2" id="KW-1185">Reference proteome</keyword>
<dbReference type="InterPro" id="IPR008651">
    <property type="entry name" value="Uncharacterised_HicB"/>
</dbReference>
<name>A0A840UP84_9BACT</name>
<accession>A0A840UP84</accession>
<comment type="caution">
    <text evidence="1">The sequence shown here is derived from an EMBL/GenBank/DDBJ whole genome shotgun (WGS) entry which is preliminary data.</text>
</comment>
<dbReference type="InterPro" id="IPR035069">
    <property type="entry name" value="TTHA1013/TTHA0281-like"/>
</dbReference>
<dbReference type="Proteomes" id="UP000539642">
    <property type="component" value="Unassembled WGS sequence"/>
</dbReference>
<dbReference type="InterPro" id="IPR010985">
    <property type="entry name" value="Ribbon_hlx_hlx"/>
</dbReference>
<dbReference type="AlphaFoldDB" id="A0A840UP84"/>
<proteinExistence type="predicted"/>
<dbReference type="EMBL" id="JACHEO010000008">
    <property type="protein sequence ID" value="MBB5348067.1"/>
    <property type="molecule type" value="Genomic_DNA"/>
</dbReference>